<gene>
    <name evidence="2" type="ORF">UXQ13_07150</name>
</gene>
<evidence type="ECO:0000256" key="1">
    <source>
        <dbReference type="SAM" id="Phobius"/>
    </source>
</evidence>
<dbReference type="RefSeq" id="WP_336392075.1">
    <property type="nucleotide sequence ID" value="NZ_JBAPLV010000005.1"/>
</dbReference>
<feature type="transmembrane region" description="Helical" evidence="1">
    <location>
        <begin position="105"/>
        <end position="125"/>
    </location>
</feature>
<proteinExistence type="predicted"/>
<dbReference type="Proteomes" id="UP001373496">
    <property type="component" value="Unassembled WGS sequence"/>
</dbReference>
<organism evidence="2 3">
    <name type="scientific">Klenkia terrae</name>
    <dbReference type="NCBI Taxonomy" id="1052259"/>
    <lineage>
        <taxon>Bacteria</taxon>
        <taxon>Bacillati</taxon>
        <taxon>Actinomycetota</taxon>
        <taxon>Actinomycetes</taxon>
        <taxon>Geodermatophilales</taxon>
        <taxon>Geodermatophilaceae</taxon>
        <taxon>Klenkia</taxon>
    </lineage>
</organism>
<keyword evidence="1" id="KW-0472">Membrane</keyword>
<comment type="caution">
    <text evidence="2">The sequence shown here is derived from an EMBL/GenBank/DDBJ whole genome shotgun (WGS) entry which is preliminary data.</text>
</comment>
<protein>
    <recommendedName>
        <fullName evidence="4">Integral membrane protein</fullName>
    </recommendedName>
</protein>
<accession>A0ABU8E3N6</accession>
<evidence type="ECO:0000313" key="2">
    <source>
        <dbReference type="EMBL" id="MEI4278239.1"/>
    </source>
</evidence>
<sequence length="159" mass="16145">MAAGGQDPGGRRWTERLLGGTARESAPRPARAPADAAPRAVRLAALLVGLEAAATLVVAGVVLWLTLTGDPDSVGRALAEVVYVLLGAGALAAGAGGLRRVAGWARGPVVVLQVLLGALGYVTAFEADRPLLGLPVLACVAGVCWFLATPEARLAYSDR</sequence>
<evidence type="ECO:0008006" key="4">
    <source>
        <dbReference type="Google" id="ProtNLM"/>
    </source>
</evidence>
<feature type="transmembrane region" description="Helical" evidence="1">
    <location>
        <begin position="43"/>
        <end position="65"/>
    </location>
</feature>
<name>A0ABU8E3N6_9ACTN</name>
<keyword evidence="1" id="KW-0812">Transmembrane</keyword>
<dbReference type="EMBL" id="JBAPLV010000005">
    <property type="protein sequence ID" value="MEI4278239.1"/>
    <property type="molecule type" value="Genomic_DNA"/>
</dbReference>
<reference evidence="2 3" key="1">
    <citation type="submission" date="2024-03" db="EMBL/GenBank/DDBJ databases">
        <title>Draft genome sequence of Klenkia terrae.</title>
        <authorList>
            <person name="Duangmal K."/>
            <person name="Chantavorakit T."/>
        </authorList>
    </citation>
    <scope>NUCLEOTIDE SEQUENCE [LARGE SCALE GENOMIC DNA]</scope>
    <source>
        <strain evidence="2 3">JCM 17786</strain>
    </source>
</reference>
<evidence type="ECO:0000313" key="3">
    <source>
        <dbReference type="Proteomes" id="UP001373496"/>
    </source>
</evidence>
<feature type="transmembrane region" description="Helical" evidence="1">
    <location>
        <begin position="77"/>
        <end position="98"/>
    </location>
</feature>
<feature type="transmembrane region" description="Helical" evidence="1">
    <location>
        <begin position="131"/>
        <end position="149"/>
    </location>
</feature>
<keyword evidence="1" id="KW-1133">Transmembrane helix</keyword>
<keyword evidence="3" id="KW-1185">Reference proteome</keyword>